<feature type="modified residue" description="Phosphothreonine; by autocatalysis" evidence="8">
    <location>
        <position position="200"/>
    </location>
</feature>
<dbReference type="PRINTS" id="PR00301">
    <property type="entry name" value="HEATSHOCK70"/>
</dbReference>
<dbReference type="GO" id="GO:0140662">
    <property type="term" value="F:ATP-dependent protein folding chaperone"/>
    <property type="evidence" value="ECO:0007669"/>
    <property type="project" value="InterPro"/>
</dbReference>
<evidence type="ECO:0000256" key="8">
    <source>
        <dbReference type="HAMAP-Rule" id="MF_00332"/>
    </source>
</evidence>
<dbReference type="RefSeq" id="WP_186913288.1">
    <property type="nucleotide sequence ID" value="NZ_JACOFV010000014.1"/>
</dbReference>
<dbReference type="NCBIfam" id="TIGR02350">
    <property type="entry name" value="prok_dnaK"/>
    <property type="match status" value="1"/>
</dbReference>
<feature type="region of interest" description="Disordered" evidence="10">
    <location>
        <begin position="603"/>
        <end position="645"/>
    </location>
</feature>
<evidence type="ECO:0000256" key="6">
    <source>
        <dbReference type="ARBA" id="ARBA00023016"/>
    </source>
</evidence>
<name>A0A923KPZ2_9BURK</name>
<dbReference type="InterPro" id="IPR018181">
    <property type="entry name" value="Heat_shock_70_CS"/>
</dbReference>
<comment type="induction">
    <text evidence="8">By stress conditions e.g. heat shock.</text>
</comment>
<dbReference type="PANTHER" id="PTHR19375">
    <property type="entry name" value="HEAT SHOCK PROTEIN 70KDA"/>
    <property type="match status" value="1"/>
</dbReference>
<dbReference type="PROSITE" id="PS00329">
    <property type="entry name" value="HSP70_2"/>
    <property type="match status" value="1"/>
</dbReference>
<evidence type="ECO:0000256" key="2">
    <source>
        <dbReference type="ARBA" id="ARBA00014415"/>
    </source>
</evidence>
<feature type="compositionally biased region" description="Polar residues" evidence="10">
    <location>
        <begin position="603"/>
        <end position="629"/>
    </location>
</feature>
<dbReference type="InterPro" id="IPR029047">
    <property type="entry name" value="HSP70_peptide-bd_sf"/>
</dbReference>
<dbReference type="GO" id="GO:0051082">
    <property type="term" value="F:unfolded protein binding"/>
    <property type="evidence" value="ECO:0007669"/>
    <property type="project" value="InterPro"/>
</dbReference>
<evidence type="ECO:0000313" key="12">
    <source>
        <dbReference type="Proteomes" id="UP000634011"/>
    </source>
</evidence>
<organism evidence="11 12">
    <name type="scientific">Undibacterium jejuense</name>
    <dbReference type="NCBI Taxonomy" id="1344949"/>
    <lineage>
        <taxon>Bacteria</taxon>
        <taxon>Pseudomonadati</taxon>
        <taxon>Pseudomonadota</taxon>
        <taxon>Betaproteobacteria</taxon>
        <taxon>Burkholderiales</taxon>
        <taxon>Oxalobacteraceae</taxon>
        <taxon>Undibacterium</taxon>
    </lineage>
</organism>
<evidence type="ECO:0000256" key="1">
    <source>
        <dbReference type="ARBA" id="ARBA00007381"/>
    </source>
</evidence>
<dbReference type="SUPFAM" id="SSF100920">
    <property type="entry name" value="Heat shock protein 70kD (HSP70), peptide-binding domain"/>
    <property type="match status" value="1"/>
</dbReference>
<comment type="function">
    <text evidence="8">Acts as a chaperone.</text>
</comment>
<evidence type="ECO:0000256" key="5">
    <source>
        <dbReference type="ARBA" id="ARBA00022840"/>
    </source>
</evidence>
<evidence type="ECO:0000256" key="9">
    <source>
        <dbReference type="RuleBase" id="RU003322"/>
    </source>
</evidence>
<dbReference type="NCBIfam" id="NF003520">
    <property type="entry name" value="PRK05183.1"/>
    <property type="match status" value="1"/>
</dbReference>
<sequence length="645" mass="69862">MSKMIGIDLGTTNSCVAVMEGGKAKVIENSEGARTTPSIIAYQENGEILVGAPAKRQAVTNPVNTLYAVKRLIGRKFDEKEVQKDIDLMPFKIVKADNGDAWIAVRDKRLAPPQISAEVLRKMKKTAEDYLGHEVTEAVITVPAYFNDAQRQATKDAGRIAGLDVKRIINEPTAAALAFGLDKNEKGDKKIAVYDLGGGTFDISIIEIAAVENEKQFEVLSTNGDTFLGGEDFDQRIIDYIIDEFKSLHGIDLKKDPIALQRIKASAERAKIELSSAQQTEINEPYIAMANGAPIHLTQKITRAKLESLVEELISATIEPCRIAMKDAGISVKEIDDVILVGGMTRMPKVQEKVKEFFGKEARKDVNPDEAVAVGAAIQGAVLSGDQKDLLLLDVTPLSLGIETMGGVMTKMIPKNTTIPTKFSQIFSTADDNQAAVTIKVFQGEREIAAGNKTLGEFNLEGIPPSARGLPQIEVTFDIDANGILHVGAKDKATGKENKITIKANSGLTEQEIRHMVEDAAANAEGDKKLRELAEAHNHADALIHAAHKSMTEAGEKLNASDRLELDEAILSLKSVIKEGDKAALSTRHQYLESLLQKLNQTMQAGEQQASNAGANQHEGQGNASQGSTHPDDVMEADFKEVKQT</sequence>
<dbReference type="NCBIfam" id="NF001413">
    <property type="entry name" value="PRK00290.1"/>
    <property type="match status" value="1"/>
</dbReference>
<keyword evidence="3 8" id="KW-0597">Phosphoprotein</keyword>
<dbReference type="FunFam" id="1.20.1270.10:FF:000001">
    <property type="entry name" value="Molecular chaperone DnaK"/>
    <property type="match status" value="1"/>
</dbReference>
<evidence type="ECO:0000313" key="11">
    <source>
        <dbReference type="EMBL" id="MBC3863338.1"/>
    </source>
</evidence>
<comment type="caution">
    <text evidence="11">The sequence shown here is derived from an EMBL/GenBank/DDBJ whole genome shotgun (WGS) entry which is preliminary data.</text>
</comment>
<dbReference type="PROSITE" id="PS00297">
    <property type="entry name" value="HSP70_1"/>
    <property type="match status" value="1"/>
</dbReference>
<reference evidence="11" key="1">
    <citation type="submission" date="2020-08" db="EMBL/GenBank/DDBJ databases">
        <title>Novel species isolated from subtropical streams in China.</title>
        <authorList>
            <person name="Lu H."/>
        </authorList>
    </citation>
    <scope>NUCLEOTIDE SEQUENCE</scope>
    <source>
        <strain evidence="11">KACC 12607</strain>
    </source>
</reference>
<dbReference type="FunFam" id="2.60.34.10:FF:000014">
    <property type="entry name" value="Chaperone protein DnaK HSP70"/>
    <property type="match status" value="1"/>
</dbReference>
<dbReference type="HAMAP" id="MF_00332">
    <property type="entry name" value="DnaK"/>
    <property type="match status" value="1"/>
</dbReference>
<dbReference type="InterPro" id="IPR012725">
    <property type="entry name" value="Chaperone_DnaK"/>
</dbReference>
<keyword evidence="5 8" id="KW-0067">ATP-binding</keyword>
<gene>
    <name evidence="8 11" type="primary">dnaK</name>
    <name evidence="11" type="ORF">H8K32_14635</name>
</gene>
<accession>A0A923KPZ2</accession>
<dbReference type="EMBL" id="JACOFV010000014">
    <property type="protein sequence ID" value="MBC3863338.1"/>
    <property type="molecule type" value="Genomic_DNA"/>
</dbReference>
<dbReference type="Gene3D" id="2.60.34.10">
    <property type="entry name" value="Substrate Binding Domain Of DNAk, Chain A, domain 1"/>
    <property type="match status" value="1"/>
</dbReference>
<dbReference type="AlphaFoldDB" id="A0A923KPZ2"/>
<keyword evidence="7 8" id="KW-0143">Chaperone</keyword>
<evidence type="ECO:0000256" key="7">
    <source>
        <dbReference type="ARBA" id="ARBA00023186"/>
    </source>
</evidence>
<dbReference type="FunFam" id="3.90.640.10:FF:000003">
    <property type="entry name" value="Molecular chaperone DnaK"/>
    <property type="match status" value="1"/>
</dbReference>
<dbReference type="FunFam" id="3.30.420.40:FF:000004">
    <property type="entry name" value="Molecular chaperone DnaK"/>
    <property type="match status" value="1"/>
</dbReference>
<dbReference type="Gene3D" id="3.30.420.40">
    <property type="match status" value="2"/>
</dbReference>
<comment type="similarity">
    <text evidence="1 8 9">Belongs to the heat shock protein 70 family.</text>
</comment>
<dbReference type="Gene3D" id="1.20.1270.10">
    <property type="match status" value="1"/>
</dbReference>
<dbReference type="InterPro" id="IPR043129">
    <property type="entry name" value="ATPase_NBD"/>
</dbReference>
<dbReference type="InterPro" id="IPR029048">
    <property type="entry name" value="HSP70_C_sf"/>
</dbReference>
<keyword evidence="6 8" id="KW-0346">Stress response</keyword>
<feature type="compositionally biased region" description="Basic and acidic residues" evidence="10">
    <location>
        <begin position="630"/>
        <end position="645"/>
    </location>
</feature>
<evidence type="ECO:0000256" key="10">
    <source>
        <dbReference type="SAM" id="MobiDB-lite"/>
    </source>
</evidence>
<dbReference type="Gene3D" id="3.90.640.10">
    <property type="entry name" value="Actin, Chain A, domain 4"/>
    <property type="match status" value="1"/>
</dbReference>
<dbReference type="CDD" id="cd10234">
    <property type="entry name" value="ASKHA_NBD_HSP70_DnaK-like"/>
    <property type="match status" value="1"/>
</dbReference>
<proteinExistence type="evidence at transcript level"/>
<dbReference type="InterPro" id="IPR013126">
    <property type="entry name" value="Hsp_70_fam"/>
</dbReference>
<dbReference type="Pfam" id="PF00012">
    <property type="entry name" value="HSP70"/>
    <property type="match status" value="1"/>
</dbReference>
<evidence type="ECO:0000256" key="4">
    <source>
        <dbReference type="ARBA" id="ARBA00022741"/>
    </source>
</evidence>
<keyword evidence="4 8" id="KW-0547">Nucleotide-binding</keyword>
<keyword evidence="12" id="KW-1185">Reference proteome</keyword>
<dbReference type="GO" id="GO:0005524">
    <property type="term" value="F:ATP binding"/>
    <property type="evidence" value="ECO:0007669"/>
    <property type="project" value="UniProtKB-UniRule"/>
</dbReference>
<dbReference type="PROSITE" id="PS01036">
    <property type="entry name" value="HSP70_3"/>
    <property type="match status" value="1"/>
</dbReference>
<dbReference type="SUPFAM" id="SSF53067">
    <property type="entry name" value="Actin-like ATPase domain"/>
    <property type="match status" value="2"/>
</dbReference>
<evidence type="ECO:0000256" key="3">
    <source>
        <dbReference type="ARBA" id="ARBA00022553"/>
    </source>
</evidence>
<dbReference type="Proteomes" id="UP000634011">
    <property type="component" value="Unassembled WGS sequence"/>
</dbReference>
<protein>
    <recommendedName>
        <fullName evidence="2 8">Chaperone protein DnaK</fullName>
    </recommendedName>
    <alternativeName>
        <fullName evidence="8">HSP70</fullName>
    </alternativeName>
    <alternativeName>
        <fullName evidence="8">Heat shock 70 kDa protein</fullName>
    </alternativeName>
    <alternativeName>
        <fullName evidence="8">Heat shock protein 70</fullName>
    </alternativeName>
</protein>